<feature type="region of interest" description="Disordered" evidence="1">
    <location>
        <begin position="232"/>
        <end position="272"/>
    </location>
</feature>
<feature type="compositionally biased region" description="Basic and acidic residues" evidence="1">
    <location>
        <begin position="260"/>
        <end position="272"/>
    </location>
</feature>
<dbReference type="GO" id="GO:0007189">
    <property type="term" value="P:adenylate cyclase-activating G protein-coupled receptor signaling pathway"/>
    <property type="evidence" value="ECO:0007669"/>
    <property type="project" value="TreeGrafter"/>
</dbReference>
<dbReference type="PANTHER" id="PTHR45813">
    <property type="entry name" value="IG-LIKE DOMAIN-CONTAINING PROTEIN"/>
    <property type="match status" value="1"/>
</dbReference>
<protein>
    <submittedName>
        <fullName evidence="3">CLUMA_CG006504, isoform A</fullName>
    </submittedName>
</protein>
<accession>A0A1J1HYD5</accession>
<feature type="transmembrane region" description="Helical" evidence="2">
    <location>
        <begin position="381"/>
        <end position="399"/>
    </location>
</feature>
<sequence length="719" mass="80341">YGTEINYIPASKIVSSWLFNVAGSGKKSKTTYFNLPLNIAHVEIIFQHEVLPSNEWIPLCGFDSKASYEPSWRTDVCITENLMENITRCICPFSGTFVVLLMKKSYNISPIKVPSIPMVVIVCCGCCFLQSTIAFVILLPNIYIRRCYISINFALLQFCLSVTATMSLTILSLLKFLPQEWLGLLSSSFAAVLLLSSSTLVAIVLIIQSELEIESSAIFTMASKIPTTIQKSPMKKGSIKTNTTTTTNPSSESSQTVTETSEHNHSPSDSIRKQEKAVMKFSELSSTNRGVKSAICLSWLLPILCAMCIPMVYQIIGHRLNDWWLAYSSPDFIIFTIIESLLLFLFILLFVTLMKHLIYLSRKYEKVKLTLKKRIGLLNRIALLYAINFLSHMFYLIYLNRGGNIFSYLFSITSILLGLMIILCFIIKVENYAVGETTSSSNKSSVKNSLDDFCTTTTINNSLNFYSSQDMEKDNKSLTMKVFSNTISSFPIDTKTSKATTSLLSCSQKQSTIRHTSHPRLADVQICTNEIIDLTKSGTGKEIPVNLNAQARSYELKNINMMSIYDTAHSSATMPAGFSTEKMNSTKCLDILQGISKDSIVGIRDNNLEVKKQEIFQTPTVIITLTNSDGKHYCDNLINNNTEDADGVLNLISNDLDYLLNRTQEVPTISASTDNHHIQNQLPTNTPPPPVAFANQIKSPVLLLKHDVIMEESEHEIDS</sequence>
<feature type="transmembrane region" description="Helical" evidence="2">
    <location>
        <begin position="333"/>
        <end position="360"/>
    </location>
</feature>
<dbReference type="GO" id="GO:0004930">
    <property type="term" value="F:G protein-coupled receptor activity"/>
    <property type="evidence" value="ECO:0007669"/>
    <property type="project" value="TreeGrafter"/>
</dbReference>
<evidence type="ECO:0000256" key="2">
    <source>
        <dbReference type="SAM" id="Phobius"/>
    </source>
</evidence>
<organism evidence="3 4">
    <name type="scientific">Clunio marinus</name>
    <dbReference type="NCBI Taxonomy" id="568069"/>
    <lineage>
        <taxon>Eukaryota</taxon>
        <taxon>Metazoa</taxon>
        <taxon>Ecdysozoa</taxon>
        <taxon>Arthropoda</taxon>
        <taxon>Hexapoda</taxon>
        <taxon>Insecta</taxon>
        <taxon>Pterygota</taxon>
        <taxon>Neoptera</taxon>
        <taxon>Endopterygota</taxon>
        <taxon>Diptera</taxon>
        <taxon>Nematocera</taxon>
        <taxon>Chironomoidea</taxon>
        <taxon>Chironomidae</taxon>
        <taxon>Clunio</taxon>
    </lineage>
</organism>
<dbReference type="OrthoDB" id="7790982at2759"/>
<keyword evidence="4" id="KW-1185">Reference proteome</keyword>
<feature type="transmembrane region" description="Helical" evidence="2">
    <location>
        <begin position="294"/>
        <end position="313"/>
    </location>
</feature>
<feature type="transmembrane region" description="Helical" evidence="2">
    <location>
        <begin position="151"/>
        <end position="174"/>
    </location>
</feature>
<feature type="non-terminal residue" evidence="3">
    <location>
        <position position="1"/>
    </location>
</feature>
<reference evidence="3 4" key="1">
    <citation type="submission" date="2015-04" db="EMBL/GenBank/DDBJ databases">
        <authorList>
            <person name="Syromyatnikov M.Y."/>
            <person name="Popov V.N."/>
        </authorList>
    </citation>
    <scope>NUCLEOTIDE SEQUENCE [LARGE SCALE GENOMIC DNA]</scope>
</reference>
<feature type="transmembrane region" description="Helical" evidence="2">
    <location>
        <begin position="116"/>
        <end position="139"/>
    </location>
</feature>
<keyword evidence="2" id="KW-0812">Transmembrane</keyword>
<proteinExistence type="predicted"/>
<dbReference type="Proteomes" id="UP000183832">
    <property type="component" value="Unassembled WGS sequence"/>
</dbReference>
<evidence type="ECO:0000256" key="1">
    <source>
        <dbReference type="SAM" id="MobiDB-lite"/>
    </source>
</evidence>
<feature type="transmembrane region" description="Helical" evidence="2">
    <location>
        <begin position="405"/>
        <end position="427"/>
    </location>
</feature>
<name>A0A1J1HYD5_9DIPT</name>
<dbReference type="PANTHER" id="PTHR45813:SF8">
    <property type="entry name" value="IG-LIKE DOMAIN-CONTAINING PROTEIN"/>
    <property type="match status" value="1"/>
</dbReference>
<gene>
    <name evidence="3" type="primary">similar to GJ18297</name>
    <name evidence="3" type="ORF">CLUMA_CG006504</name>
</gene>
<dbReference type="EMBL" id="CVRI01000036">
    <property type="protein sequence ID" value="CRK93037.1"/>
    <property type="molecule type" value="Genomic_DNA"/>
</dbReference>
<keyword evidence="2" id="KW-0472">Membrane</keyword>
<feature type="transmembrane region" description="Helical" evidence="2">
    <location>
        <begin position="186"/>
        <end position="207"/>
    </location>
</feature>
<dbReference type="AlphaFoldDB" id="A0A1J1HYD5"/>
<keyword evidence="2" id="KW-1133">Transmembrane helix</keyword>
<evidence type="ECO:0000313" key="4">
    <source>
        <dbReference type="Proteomes" id="UP000183832"/>
    </source>
</evidence>
<evidence type="ECO:0000313" key="3">
    <source>
        <dbReference type="EMBL" id="CRK93037.1"/>
    </source>
</evidence>
<dbReference type="InterPro" id="IPR051587">
    <property type="entry name" value="Adhesion_GPCR"/>
</dbReference>
<feature type="compositionally biased region" description="Low complexity" evidence="1">
    <location>
        <begin position="241"/>
        <end position="259"/>
    </location>
</feature>